<keyword evidence="4" id="KW-1185">Reference proteome</keyword>
<feature type="domain" description="Inhibitor I9" evidence="2">
    <location>
        <begin position="52"/>
        <end position="112"/>
    </location>
</feature>
<feature type="transmembrane region" description="Helical" evidence="1">
    <location>
        <begin position="6"/>
        <end position="27"/>
    </location>
</feature>
<keyword evidence="1" id="KW-0812">Transmembrane</keyword>
<dbReference type="OrthoDB" id="2014869at2759"/>
<dbReference type="Gene3D" id="3.30.70.80">
    <property type="entry name" value="Peptidase S8 propeptide/proteinase inhibitor I9"/>
    <property type="match status" value="1"/>
</dbReference>
<dbReference type="Proteomes" id="UP000242715">
    <property type="component" value="Unassembled WGS sequence"/>
</dbReference>
<organism evidence="3 4">
    <name type="scientific">Trifolium subterraneum</name>
    <name type="common">Subterranean clover</name>
    <dbReference type="NCBI Taxonomy" id="3900"/>
    <lineage>
        <taxon>Eukaryota</taxon>
        <taxon>Viridiplantae</taxon>
        <taxon>Streptophyta</taxon>
        <taxon>Embryophyta</taxon>
        <taxon>Tracheophyta</taxon>
        <taxon>Spermatophyta</taxon>
        <taxon>Magnoliopsida</taxon>
        <taxon>eudicotyledons</taxon>
        <taxon>Gunneridae</taxon>
        <taxon>Pentapetalae</taxon>
        <taxon>rosids</taxon>
        <taxon>fabids</taxon>
        <taxon>Fabales</taxon>
        <taxon>Fabaceae</taxon>
        <taxon>Papilionoideae</taxon>
        <taxon>50 kb inversion clade</taxon>
        <taxon>NPAAA clade</taxon>
        <taxon>Hologalegina</taxon>
        <taxon>IRL clade</taxon>
        <taxon>Trifolieae</taxon>
        <taxon>Trifolium</taxon>
    </lineage>
</organism>
<reference evidence="4" key="1">
    <citation type="journal article" date="2017" name="Front. Plant Sci.">
        <title>Climate Clever Clovers: New Paradigm to Reduce the Environmental Footprint of Ruminants by Breeding Low Methanogenic Forages Utilizing Haplotype Variation.</title>
        <authorList>
            <person name="Kaur P."/>
            <person name="Appels R."/>
            <person name="Bayer P.E."/>
            <person name="Keeble-Gagnere G."/>
            <person name="Wang J."/>
            <person name="Hirakawa H."/>
            <person name="Shirasawa K."/>
            <person name="Vercoe P."/>
            <person name="Stefanova K."/>
            <person name="Durmic Z."/>
            <person name="Nichols P."/>
            <person name="Revell C."/>
            <person name="Isobe S.N."/>
            <person name="Edwards D."/>
            <person name="Erskine W."/>
        </authorList>
    </citation>
    <scope>NUCLEOTIDE SEQUENCE [LARGE SCALE GENOMIC DNA]</scope>
    <source>
        <strain evidence="4">cv. Daliak</strain>
    </source>
</reference>
<accession>A0A2Z6PCL6</accession>
<evidence type="ECO:0000313" key="4">
    <source>
        <dbReference type="Proteomes" id="UP000242715"/>
    </source>
</evidence>
<proteinExistence type="predicted"/>
<dbReference type="InterPro" id="IPR037045">
    <property type="entry name" value="S8pro/Inhibitor_I9_sf"/>
</dbReference>
<name>A0A2Z6PCL6_TRISU</name>
<keyword evidence="1" id="KW-1133">Transmembrane helix</keyword>
<evidence type="ECO:0000259" key="2">
    <source>
        <dbReference type="Pfam" id="PF05922"/>
    </source>
</evidence>
<dbReference type="Pfam" id="PF05922">
    <property type="entry name" value="Inhibitor_I9"/>
    <property type="match status" value="1"/>
</dbReference>
<evidence type="ECO:0000313" key="3">
    <source>
        <dbReference type="EMBL" id="GAU42439.1"/>
    </source>
</evidence>
<dbReference type="AlphaFoldDB" id="A0A2Z6PCL6"/>
<protein>
    <recommendedName>
        <fullName evidence="2">Inhibitor I9 domain-containing protein</fullName>
    </recommendedName>
</protein>
<evidence type="ECO:0000256" key="1">
    <source>
        <dbReference type="SAM" id="Phobius"/>
    </source>
</evidence>
<sequence length="124" mass="14170">MDFRFYIGSLILLAIFATILLVVKFYHLSPKNDHKAKDEPASKHELKVISQRYIIYTGHNFKDEATSLSIYHYLLQQVVERSSPPRPILTYFWRSFSGFVADLTDEEAKKMAGVTRWGGVGVSG</sequence>
<dbReference type="InterPro" id="IPR010259">
    <property type="entry name" value="S8pro/Inhibitor_I9"/>
</dbReference>
<gene>
    <name evidence="3" type="ORF">TSUD_247810</name>
</gene>
<keyword evidence="1" id="KW-0472">Membrane</keyword>
<dbReference type="EMBL" id="DF973919">
    <property type="protein sequence ID" value="GAU42439.1"/>
    <property type="molecule type" value="Genomic_DNA"/>
</dbReference>